<dbReference type="Gene3D" id="3.40.50.620">
    <property type="entry name" value="HUPs"/>
    <property type="match status" value="1"/>
</dbReference>
<feature type="region of interest" description="Disordered" evidence="1">
    <location>
        <begin position="102"/>
        <end position="125"/>
    </location>
</feature>
<dbReference type="CDD" id="cd23659">
    <property type="entry name" value="USP_At3g01520-like"/>
    <property type="match status" value="1"/>
</dbReference>
<dbReference type="PANTHER" id="PTHR47815">
    <property type="entry name" value="UNIVERSAL STRESS PROTEIN A FAMILY PROTEIN C25B2.10"/>
    <property type="match status" value="1"/>
</dbReference>
<feature type="compositionally biased region" description="Polar residues" evidence="1">
    <location>
        <begin position="378"/>
        <end position="389"/>
    </location>
</feature>
<dbReference type="VEuPathDB" id="FungiDB:C5L36_0C00630"/>
<dbReference type="Proteomes" id="UP000249293">
    <property type="component" value="Chromosome 3"/>
</dbReference>
<dbReference type="PANTHER" id="PTHR47815:SF1">
    <property type="entry name" value="UNIVERSAL STRESS PROTEIN A FAMILY PROTEIN C25B2.10"/>
    <property type="match status" value="1"/>
</dbReference>
<dbReference type="AlphaFoldDB" id="A0A2U9R4Y7"/>
<name>A0A2U9R4Y7_PICKU</name>
<evidence type="ECO:0000256" key="1">
    <source>
        <dbReference type="SAM" id="MobiDB-lite"/>
    </source>
</evidence>
<dbReference type="RefSeq" id="XP_029321596.1">
    <property type="nucleotide sequence ID" value="XM_029465736.1"/>
</dbReference>
<proteinExistence type="predicted"/>
<keyword evidence="3" id="KW-1185">Reference proteome</keyword>
<dbReference type="GeneID" id="40383914"/>
<dbReference type="InterPro" id="IPR014729">
    <property type="entry name" value="Rossmann-like_a/b/a_fold"/>
</dbReference>
<dbReference type="STRING" id="4909.A0A2U9R4Y7"/>
<accession>A0A2U9R4Y7</accession>
<sequence>MSFELPHQTLLPSIGSVTGEMEIPLSPETVEEVQAEVTNENIGESIENILEASNEPLPKDVGEINVCGHLRFDEEMPPDEETQTNTIFNALMYDIVEFPSKGVDGRRGGGEEEEEEEEEGHVLKKRNPPKSIVFDTCSTNLDISKFQTTLLSQHPDFRFSCHSRTLMVAFNDDPASVNALNWTVQEMCNDNDIVIILHVVPLNTVIKNGVGKHRDYCNKLLKRMRNLNTKNRHIKLVVEIRIGAVEFTIARGFRDFDPNFLIMGTKGLKKTKLTSFLNDNTSLTKHFLDNGRMPVIVINPEYIPSTATYTNINEKTFVDKLKSYSPDIERPGSSQRIKLERSSSSSSIGGGSRTPRFLRLTSRSSSRTSLNSLGIATPASSTDTSPERPSNTRTSNRSRALSPFRFFHRH</sequence>
<dbReference type="EMBL" id="CP028775">
    <property type="protein sequence ID" value="AWU76119.1"/>
    <property type="molecule type" value="Genomic_DNA"/>
</dbReference>
<dbReference type="KEGG" id="pkz:C5L36_0C00630"/>
<organism evidence="2 3">
    <name type="scientific">Pichia kudriavzevii</name>
    <name type="common">Yeast</name>
    <name type="synonym">Issatchenkia orientalis</name>
    <dbReference type="NCBI Taxonomy" id="4909"/>
    <lineage>
        <taxon>Eukaryota</taxon>
        <taxon>Fungi</taxon>
        <taxon>Dikarya</taxon>
        <taxon>Ascomycota</taxon>
        <taxon>Saccharomycotina</taxon>
        <taxon>Pichiomycetes</taxon>
        <taxon>Pichiales</taxon>
        <taxon>Pichiaceae</taxon>
        <taxon>Pichia</taxon>
    </lineage>
</organism>
<dbReference type="OrthoDB" id="843225at2759"/>
<feature type="compositionally biased region" description="Low complexity" evidence="1">
    <location>
        <begin position="342"/>
        <end position="373"/>
    </location>
</feature>
<protein>
    <recommendedName>
        <fullName evidence="4">UspA domain-containing protein</fullName>
    </recommendedName>
</protein>
<reference evidence="2 3" key="1">
    <citation type="submission" date="2018-06" db="EMBL/GenBank/DDBJ databases">
        <title>Population genomics shows no distinction between pathogenic Candida krusei and environmental Pichia kudriavzevii: One species, four names.</title>
        <authorList>
            <person name="Douglass A.P."/>
            <person name="Offei B."/>
            <person name="Braun-Galleani S."/>
            <person name="Coughlan A.Y."/>
            <person name="Martos A."/>
            <person name="Ortiz-Merino R.A."/>
            <person name="Byrne K.P."/>
            <person name="Wolfe K.H."/>
        </authorList>
    </citation>
    <scope>NUCLEOTIDE SEQUENCE [LARGE SCALE GENOMIC DNA]</scope>
    <source>
        <strain evidence="2 3">CBS573</strain>
    </source>
</reference>
<feature type="region of interest" description="Disordered" evidence="1">
    <location>
        <begin position="324"/>
        <end position="410"/>
    </location>
</feature>
<dbReference type="SUPFAM" id="SSF52402">
    <property type="entry name" value="Adenine nucleotide alpha hydrolases-like"/>
    <property type="match status" value="1"/>
</dbReference>
<evidence type="ECO:0008006" key="4">
    <source>
        <dbReference type="Google" id="ProtNLM"/>
    </source>
</evidence>
<evidence type="ECO:0000313" key="3">
    <source>
        <dbReference type="Proteomes" id="UP000249293"/>
    </source>
</evidence>
<gene>
    <name evidence="2" type="ORF">C5L36_0C00630</name>
</gene>
<evidence type="ECO:0000313" key="2">
    <source>
        <dbReference type="EMBL" id="AWU76119.1"/>
    </source>
</evidence>